<feature type="domain" description="Methyltransferase small" evidence="3">
    <location>
        <begin position="40"/>
        <end position="134"/>
    </location>
</feature>
<dbReference type="Gene3D" id="3.40.50.150">
    <property type="entry name" value="Vaccinia Virus protein VP39"/>
    <property type="match status" value="1"/>
</dbReference>
<evidence type="ECO:0000313" key="4">
    <source>
        <dbReference type="EMBL" id="KPQ09807.1"/>
    </source>
</evidence>
<dbReference type="PANTHER" id="PTHR47739:SF1">
    <property type="entry name" value="TRNA1(VAL) (ADENINE(37)-N6)-METHYLTRANSFERASE"/>
    <property type="match status" value="1"/>
</dbReference>
<dbReference type="CDD" id="cd02440">
    <property type="entry name" value="AdoMet_MTases"/>
    <property type="match status" value="1"/>
</dbReference>
<proteinExistence type="predicted"/>
<dbReference type="EMBL" id="LJSX01000021">
    <property type="protein sequence ID" value="KPQ09807.1"/>
    <property type="molecule type" value="Genomic_DNA"/>
</dbReference>
<keyword evidence="1 4" id="KW-0489">Methyltransferase</keyword>
<dbReference type="GO" id="GO:0032259">
    <property type="term" value="P:methylation"/>
    <property type="evidence" value="ECO:0007669"/>
    <property type="project" value="UniProtKB-KW"/>
</dbReference>
<accession>A0A0P7X4S5</accession>
<evidence type="ECO:0000313" key="7">
    <source>
        <dbReference type="Proteomes" id="UP000182800"/>
    </source>
</evidence>
<dbReference type="EMBL" id="FMBM01000002">
    <property type="protein sequence ID" value="SCC82125.1"/>
    <property type="molecule type" value="Genomic_DNA"/>
</dbReference>
<evidence type="ECO:0000259" key="3">
    <source>
        <dbReference type="Pfam" id="PF05175"/>
    </source>
</evidence>
<dbReference type="PANTHER" id="PTHR47739">
    <property type="entry name" value="TRNA1(VAL) (ADENINE(37)-N6)-METHYLTRANSFERASE"/>
    <property type="match status" value="1"/>
</dbReference>
<comment type="caution">
    <text evidence="4">The sequence shown here is derived from an EMBL/GenBank/DDBJ whole genome shotgun (WGS) entry which is preliminary data.</text>
</comment>
<dbReference type="STRING" id="1653334.GA0071312_3101"/>
<keyword evidence="7" id="KW-1185">Reference proteome</keyword>
<evidence type="ECO:0000256" key="1">
    <source>
        <dbReference type="ARBA" id="ARBA00022603"/>
    </source>
</evidence>
<dbReference type="Proteomes" id="UP000182800">
    <property type="component" value="Unassembled WGS sequence"/>
</dbReference>
<evidence type="ECO:0000313" key="5">
    <source>
        <dbReference type="EMBL" id="SCC82125.1"/>
    </source>
</evidence>
<reference evidence="5 7" key="2">
    <citation type="submission" date="2016-08" db="EMBL/GenBank/DDBJ databases">
        <authorList>
            <person name="Varghese N."/>
            <person name="Submissions Spin"/>
        </authorList>
    </citation>
    <scope>NUCLEOTIDE SEQUENCE [LARGE SCALE GENOMIC DNA]</scope>
    <source>
        <strain evidence="5 7">HL-109</strain>
    </source>
</reference>
<dbReference type="AlphaFoldDB" id="A0A0P7X4S5"/>
<organism evidence="4 6">
    <name type="scientific">Saliniramus fredricksonii</name>
    <dbReference type="NCBI Taxonomy" id="1653334"/>
    <lineage>
        <taxon>Bacteria</taxon>
        <taxon>Pseudomonadati</taxon>
        <taxon>Pseudomonadota</taxon>
        <taxon>Alphaproteobacteria</taxon>
        <taxon>Hyphomicrobiales</taxon>
        <taxon>Salinarimonadaceae</taxon>
        <taxon>Saliniramus</taxon>
    </lineage>
</organism>
<name>A0A0P7X4S5_9HYPH</name>
<dbReference type="Proteomes" id="UP000050497">
    <property type="component" value="Unassembled WGS sequence"/>
</dbReference>
<protein>
    <submittedName>
        <fullName evidence="4">Putative O-methyltransferase</fullName>
    </submittedName>
    <submittedName>
        <fullName evidence="5">tRNA1(Val) A37 N6-methylase TrmN6</fullName>
    </submittedName>
</protein>
<dbReference type="GO" id="GO:0008168">
    <property type="term" value="F:methyltransferase activity"/>
    <property type="evidence" value="ECO:0007669"/>
    <property type="project" value="UniProtKB-KW"/>
</dbReference>
<dbReference type="InterPro" id="IPR029063">
    <property type="entry name" value="SAM-dependent_MTases_sf"/>
</dbReference>
<dbReference type="SUPFAM" id="SSF53335">
    <property type="entry name" value="S-adenosyl-L-methionine-dependent methyltransferases"/>
    <property type="match status" value="1"/>
</dbReference>
<dbReference type="InterPro" id="IPR007848">
    <property type="entry name" value="Small_mtfrase_dom"/>
</dbReference>
<dbReference type="InterPro" id="IPR050210">
    <property type="entry name" value="tRNA_Adenine-N(6)_MTase"/>
</dbReference>
<gene>
    <name evidence="5" type="ORF">GA0071312_3101</name>
    <name evidence="4" type="ORF">HLUCCO17_12990</name>
</gene>
<sequence length="256" mass="27240">MNPTMTAPDPASYSHDTLFSGRIRLIQRARGHRAGTDAVLLATALVPGRGEWIADFGAGSGAVGLMAIHEATDCRVVMIERERELADLCRLNAIANGRASHNLVVCADLLAGPALDHASIDRVYTNPPFFEPDEAPVSPEPGRARAHVTLEGGQALWLGAAIRALRPRGRLALIQRADKLDSCLAALVPRMGAIVVTPVLPRAGAPATRVLITAIKGARTPLRINPPLVLHGDDGRFTPRAEALHRGESVHFGWGA</sequence>
<evidence type="ECO:0000256" key="2">
    <source>
        <dbReference type="ARBA" id="ARBA00022691"/>
    </source>
</evidence>
<keyword evidence="4" id="KW-0808">Transferase</keyword>
<evidence type="ECO:0000313" key="6">
    <source>
        <dbReference type="Proteomes" id="UP000050497"/>
    </source>
</evidence>
<dbReference type="Pfam" id="PF05175">
    <property type="entry name" value="MTS"/>
    <property type="match status" value="1"/>
</dbReference>
<reference evidence="4 6" key="1">
    <citation type="submission" date="2015-09" db="EMBL/GenBank/DDBJ databases">
        <title>Identification and resolution of microdiversity through metagenomic sequencing of parallel consortia.</title>
        <authorList>
            <person name="Nelson W.C."/>
            <person name="Romine M.F."/>
            <person name="Lindemann S.R."/>
        </authorList>
    </citation>
    <scope>NUCLEOTIDE SEQUENCE [LARGE SCALE GENOMIC DNA]</scope>
    <source>
        <strain evidence="4">HL-109</strain>
    </source>
</reference>
<keyword evidence="2" id="KW-0949">S-adenosyl-L-methionine</keyword>